<dbReference type="GO" id="GO:0015420">
    <property type="term" value="F:ABC-type vitamin B12 transporter activity"/>
    <property type="evidence" value="ECO:0007669"/>
    <property type="project" value="UniProtKB-UniRule"/>
</dbReference>
<evidence type="ECO:0000313" key="11">
    <source>
        <dbReference type="EMBL" id="TCJ29429.1"/>
    </source>
</evidence>
<dbReference type="InterPro" id="IPR004485">
    <property type="entry name" value="Cobalamin_biosynth_CobD/CbiB"/>
</dbReference>
<dbReference type="EMBL" id="SJZJ01000008">
    <property type="protein sequence ID" value="TCJ29429.1"/>
    <property type="molecule type" value="Genomic_DNA"/>
</dbReference>
<evidence type="ECO:0000256" key="6">
    <source>
        <dbReference type="ARBA" id="ARBA00022692"/>
    </source>
</evidence>
<dbReference type="GO" id="GO:0005886">
    <property type="term" value="C:plasma membrane"/>
    <property type="evidence" value="ECO:0007669"/>
    <property type="project" value="UniProtKB-SubCell"/>
</dbReference>
<dbReference type="UniPathway" id="UPA00148"/>
<comment type="pathway">
    <text evidence="2 9">Cofactor biosynthesis; adenosylcobalamin biosynthesis.</text>
</comment>
<feature type="region of interest" description="Disordered" evidence="10">
    <location>
        <begin position="323"/>
        <end position="351"/>
    </location>
</feature>
<evidence type="ECO:0000256" key="1">
    <source>
        <dbReference type="ARBA" id="ARBA00004651"/>
    </source>
</evidence>
<keyword evidence="8 9" id="KW-0472">Membrane</keyword>
<evidence type="ECO:0000313" key="12">
    <source>
        <dbReference type="Proteomes" id="UP000295453"/>
    </source>
</evidence>
<comment type="caution">
    <text evidence="11">The sequence shown here is derived from an EMBL/GenBank/DDBJ whole genome shotgun (WGS) entry which is preliminary data.</text>
</comment>
<proteinExistence type="inferred from homology"/>
<evidence type="ECO:0000256" key="9">
    <source>
        <dbReference type="HAMAP-Rule" id="MF_00024"/>
    </source>
</evidence>
<dbReference type="AlphaFoldDB" id="A0A4R1CEE4"/>
<dbReference type="Proteomes" id="UP000295453">
    <property type="component" value="Unassembled WGS sequence"/>
</dbReference>
<evidence type="ECO:0000256" key="7">
    <source>
        <dbReference type="ARBA" id="ARBA00022989"/>
    </source>
</evidence>
<dbReference type="NCBIfam" id="TIGR00380">
    <property type="entry name" value="cobal_cbiB"/>
    <property type="match status" value="1"/>
</dbReference>
<keyword evidence="12" id="KW-1185">Reference proteome</keyword>
<keyword evidence="4 9" id="KW-1003">Cell membrane</keyword>
<keyword evidence="6 9" id="KW-0812">Transmembrane</keyword>
<reference evidence="11 12" key="1">
    <citation type="submission" date="2019-03" db="EMBL/GenBank/DDBJ databases">
        <authorList>
            <person name="Kim M.K.M."/>
        </authorList>
    </citation>
    <scope>NUCLEOTIDE SEQUENCE [LARGE SCALE GENOMIC DNA]</scope>
    <source>
        <strain evidence="11 12">18JY15-6</strain>
    </source>
</reference>
<organism evidence="11 12">
    <name type="scientific">Nocardioides jejuensis</name>
    <dbReference type="NCBI Taxonomy" id="2502782"/>
    <lineage>
        <taxon>Bacteria</taxon>
        <taxon>Bacillati</taxon>
        <taxon>Actinomycetota</taxon>
        <taxon>Actinomycetes</taxon>
        <taxon>Propionibacteriales</taxon>
        <taxon>Nocardioidaceae</taxon>
        <taxon>Nocardioides</taxon>
    </lineage>
</organism>
<keyword evidence="7 9" id="KW-1133">Transmembrane helix</keyword>
<name>A0A4R1CEE4_9ACTN</name>
<comment type="subcellular location">
    <subcellularLocation>
        <location evidence="1 9">Cell membrane</location>
        <topology evidence="1 9">Multi-pass membrane protein</topology>
    </subcellularLocation>
</comment>
<comment type="similarity">
    <text evidence="3 9">Belongs to the CobD/CbiB family.</text>
</comment>
<dbReference type="GO" id="GO:0009236">
    <property type="term" value="P:cobalamin biosynthetic process"/>
    <property type="evidence" value="ECO:0007669"/>
    <property type="project" value="UniProtKB-UniRule"/>
</dbReference>
<dbReference type="OrthoDB" id="9811967at2"/>
<comment type="function">
    <text evidence="9">Converts cobyric acid to cobinamide by the addition of aminopropanol on the F carboxylic group.</text>
</comment>
<dbReference type="Pfam" id="PF03186">
    <property type="entry name" value="CobD_Cbib"/>
    <property type="match status" value="1"/>
</dbReference>
<keyword evidence="5 9" id="KW-0169">Cobalamin biosynthesis</keyword>
<evidence type="ECO:0000256" key="4">
    <source>
        <dbReference type="ARBA" id="ARBA00022475"/>
    </source>
</evidence>
<evidence type="ECO:0000256" key="3">
    <source>
        <dbReference type="ARBA" id="ARBA00006263"/>
    </source>
</evidence>
<dbReference type="GO" id="GO:0048472">
    <property type="term" value="F:threonine-phosphate decarboxylase activity"/>
    <property type="evidence" value="ECO:0007669"/>
    <property type="project" value="InterPro"/>
</dbReference>
<sequence>MDGTTGAARAAGLLAGYALDVALGDPQRHHPVALFGTAARQLEQRVHADSRVAGLGFTAVLVGGTAIGAVLAQRTLGAAAGRVAGRDAARCAAEFAAVTAATFTALGGTSLVREGDAMARLLESDDLPGARQRLSHLCARDASDLTPDDLARATVESLAENTSDAVVAPLVWGSLLGAPGLLGYRAANTLDAMVGYKSPRYLNFGWASARFDDLLNLLPARLAALLVFVVTGRREALTTWRRDARLHPSPNAGPVEAATAGALGVRLGGTNTYDGEAESRGVLGDGRAVEVSDVARANRLSRQVSAAAVLVAAGTAFALGRRARPSAGLPPSLASRTSKLAGRSLGRHARE</sequence>
<accession>A0A4R1CEE4</accession>
<evidence type="ECO:0000256" key="2">
    <source>
        <dbReference type="ARBA" id="ARBA00004953"/>
    </source>
</evidence>
<evidence type="ECO:0000256" key="10">
    <source>
        <dbReference type="SAM" id="MobiDB-lite"/>
    </source>
</evidence>
<dbReference type="NCBIfam" id="NF002276">
    <property type="entry name" value="PRK01209.1-4"/>
    <property type="match status" value="1"/>
</dbReference>
<gene>
    <name evidence="9" type="primary">cobD</name>
    <name evidence="11" type="ORF">EPD65_06825</name>
</gene>
<evidence type="ECO:0000256" key="8">
    <source>
        <dbReference type="ARBA" id="ARBA00023136"/>
    </source>
</evidence>
<dbReference type="PANTHER" id="PTHR34308:SF1">
    <property type="entry name" value="COBALAMIN BIOSYNTHESIS PROTEIN CBIB"/>
    <property type="match status" value="1"/>
</dbReference>
<evidence type="ECO:0000256" key="5">
    <source>
        <dbReference type="ARBA" id="ARBA00022573"/>
    </source>
</evidence>
<dbReference type="HAMAP" id="MF_00024">
    <property type="entry name" value="CobD_CbiB"/>
    <property type="match status" value="1"/>
</dbReference>
<dbReference type="PANTHER" id="PTHR34308">
    <property type="entry name" value="COBALAMIN BIOSYNTHESIS PROTEIN CBIB"/>
    <property type="match status" value="1"/>
</dbReference>
<protein>
    <recommendedName>
        <fullName evidence="9">Cobalamin biosynthesis protein CobD</fullName>
    </recommendedName>
</protein>
<dbReference type="RefSeq" id="WP_131582504.1">
    <property type="nucleotide sequence ID" value="NZ_SJZJ01000008.1"/>
</dbReference>